<comment type="caution">
    <text evidence="2">The sequence shown here is derived from an EMBL/GenBank/DDBJ whole genome shotgun (WGS) entry which is preliminary data.</text>
</comment>
<sequence length="78" mass="8804">MPMLDQVESSVVTKLKRPCPVWARASLRVGFAFSWFFMAVAIPFFGSVAGLMEGIVLLITLAYSCFMWLKVRKPTRDS</sequence>
<reference evidence="2" key="1">
    <citation type="submission" date="2022-08" db="EMBL/GenBank/DDBJ databases">
        <authorList>
            <person name="Gutierrez-Valencia J."/>
        </authorList>
    </citation>
    <scope>NUCLEOTIDE SEQUENCE</scope>
</reference>
<dbReference type="AlphaFoldDB" id="A0AAV0JGW3"/>
<dbReference type="Proteomes" id="UP001154282">
    <property type="component" value="Unassembled WGS sequence"/>
</dbReference>
<keyword evidence="1" id="KW-0472">Membrane</keyword>
<evidence type="ECO:0000313" key="2">
    <source>
        <dbReference type="EMBL" id="CAI0407846.1"/>
    </source>
</evidence>
<keyword evidence="1" id="KW-1133">Transmembrane helix</keyword>
<protein>
    <submittedName>
        <fullName evidence="2">Uncharacterized protein</fullName>
    </submittedName>
</protein>
<evidence type="ECO:0000256" key="1">
    <source>
        <dbReference type="SAM" id="Phobius"/>
    </source>
</evidence>
<gene>
    <name evidence="2" type="ORF">LITE_LOCUS13718</name>
</gene>
<proteinExistence type="predicted"/>
<organism evidence="2 3">
    <name type="scientific">Linum tenue</name>
    <dbReference type="NCBI Taxonomy" id="586396"/>
    <lineage>
        <taxon>Eukaryota</taxon>
        <taxon>Viridiplantae</taxon>
        <taxon>Streptophyta</taxon>
        <taxon>Embryophyta</taxon>
        <taxon>Tracheophyta</taxon>
        <taxon>Spermatophyta</taxon>
        <taxon>Magnoliopsida</taxon>
        <taxon>eudicotyledons</taxon>
        <taxon>Gunneridae</taxon>
        <taxon>Pentapetalae</taxon>
        <taxon>rosids</taxon>
        <taxon>fabids</taxon>
        <taxon>Malpighiales</taxon>
        <taxon>Linaceae</taxon>
        <taxon>Linum</taxon>
    </lineage>
</organism>
<accession>A0AAV0JGW3</accession>
<evidence type="ECO:0000313" key="3">
    <source>
        <dbReference type="Proteomes" id="UP001154282"/>
    </source>
</evidence>
<keyword evidence="3" id="KW-1185">Reference proteome</keyword>
<dbReference type="EMBL" id="CAMGYJ010000004">
    <property type="protein sequence ID" value="CAI0407846.1"/>
    <property type="molecule type" value="Genomic_DNA"/>
</dbReference>
<feature type="transmembrane region" description="Helical" evidence="1">
    <location>
        <begin position="21"/>
        <end position="42"/>
    </location>
</feature>
<feature type="transmembrane region" description="Helical" evidence="1">
    <location>
        <begin position="48"/>
        <end position="69"/>
    </location>
</feature>
<keyword evidence="1" id="KW-0812">Transmembrane</keyword>
<name>A0AAV0JGW3_9ROSI</name>